<evidence type="ECO:0000313" key="5">
    <source>
        <dbReference type="EMBL" id="PLX59576.1"/>
    </source>
</evidence>
<dbReference type="Pfam" id="PF04773">
    <property type="entry name" value="FecR"/>
    <property type="match status" value="1"/>
</dbReference>
<reference evidence="5 6" key="1">
    <citation type="submission" date="2017-11" db="EMBL/GenBank/DDBJ databases">
        <title>Genome-resolved metagenomics identifies genetic mobility, metabolic interactions, and unexpected diversity in perchlorate-reducing communities.</title>
        <authorList>
            <person name="Barnum T.P."/>
            <person name="Figueroa I.A."/>
            <person name="Carlstrom C.I."/>
            <person name="Lucas L.N."/>
            <person name="Engelbrektson A.L."/>
            <person name="Coates J.D."/>
        </authorList>
    </citation>
    <scope>NUCLEOTIDE SEQUENCE [LARGE SCALE GENOMIC DNA]</scope>
    <source>
        <strain evidence="5">BM301</strain>
    </source>
</reference>
<dbReference type="Proteomes" id="UP000235015">
    <property type="component" value="Unassembled WGS sequence"/>
</dbReference>
<organism evidence="5 6">
    <name type="scientific">Sedimenticola selenatireducens</name>
    <dbReference type="NCBI Taxonomy" id="191960"/>
    <lineage>
        <taxon>Bacteria</taxon>
        <taxon>Pseudomonadati</taxon>
        <taxon>Pseudomonadota</taxon>
        <taxon>Gammaproteobacteria</taxon>
        <taxon>Chromatiales</taxon>
        <taxon>Sedimenticolaceae</taxon>
        <taxon>Sedimenticola</taxon>
    </lineage>
</organism>
<dbReference type="InterPro" id="IPR036365">
    <property type="entry name" value="PGBD-like_sf"/>
</dbReference>
<evidence type="ECO:0000259" key="4">
    <source>
        <dbReference type="Pfam" id="PF04773"/>
    </source>
</evidence>
<evidence type="ECO:0000313" key="6">
    <source>
        <dbReference type="Proteomes" id="UP000235015"/>
    </source>
</evidence>
<feature type="coiled-coil region" evidence="1">
    <location>
        <begin position="376"/>
        <end position="413"/>
    </location>
</feature>
<gene>
    <name evidence="5" type="ORF">C0630_19310</name>
</gene>
<dbReference type="Gene3D" id="1.10.101.10">
    <property type="entry name" value="PGBD-like superfamily/PGBD"/>
    <property type="match status" value="1"/>
</dbReference>
<feature type="signal peptide" evidence="2">
    <location>
        <begin position="1"/>
        <end position="30"/>
    </location>
</feature>
<dbReference type="InterPro" id="IPR006860">
    <property type="entry name" value="FecR"/>
</dbReference>
<comment type="caution">
    <text evidence="5">The sequence shown here is derived from an EMBL/GenBank/DDBJ whole genome shotgun (WGS) entry which is preliminary data.</text>
</comment>
<feature type="domain" description="Peptidoglycan binding-like" evidence="3">
    <location>
        <begin position="265"/>
        <end position="306"/>
    </location>
</feature>
<feature type="domain" description="FecR protein" evidence="4">
    <location>
        <begin position="85"/>
        <end position="179"/>
    </location>
</feature>
<evidence type="ECO:0000259" key="3">
    <source>
        <dbReference type="Pfam" id="PF01471"/>
    </source>
</evidence>
<dbReference type="InterPro" id="IPR036366">
    <property type="entry name" value="PGBDSf"/>
</dbReference>
<evidence type="ECO:0000256" key="1">
    <source>
        <dbReference type="SAM" id="Coils"/>
    </source>
</evidence>
<keyword evidence="2" id="KW-0732">Signal</keyword>
<protein>
    <recommendedName>
        <fullName evidence="7">Peptidoglycan binding-like domain-containing protein</fullName>
    </recommendedName>
</protein>
<evidence type="ECO:0008006" key="7">
    <source>
        <dbReference type="Google" id="ProtNLM"/>
    </source>
</evidence>
<name>A0A2N6CR83_9GAMM</name>
<dbReference type="SUPFAM" id="SSF47090">
    <property type="entry name" value="PGBD-like"/>
    <property type="match status" value="1"/>
</dbReference>
<sequence>MIRNGTSLHCRVLLIAWALLTLALAPNAQSADQNAGDAGIKIILRNAVSGDRPADPAEFADILIVRDRRSIPVVPNMRLRPGDLVSTGNLEAVITFDGDEKELIVGSNSQIDILNPSIRAVIGEVVVKIKTGVTKAATATRDLFRVEGEFVRAAAEGTIFYFRTSAEATEVRVFEGRVRMEPNLNEAESLLLEAGEIATYQPNKTPVKHRMSSDQINEILVKVRRIEHAVPPYSGRQIMPPPEPQPVVPKPPDTPVITASTDRPELVREVKRLLLALGYDPGPLNTNENESTTAAVRAFKQSRNLPGPAQIDEPLARVLRTEKNALDRRQPLPPLDRGSIKGIDAAAGKKVYTKNVMTADELIECIRQDQRAEAGKAALDATMAELDARKKLLENLAEALDQLYKNLDRSDQTAVDSYNARITDYQLLAEKFNTEEIGRHRELLKSYNDALNACEKMCANRQYYIDDYLVARDTLRLKEPHDSRCGI</sequence>
<keyword evidence="1" id="KW-0175">Coiled coil</keyword>
<proteinExistence type="predicted"/>
<evidence type="ECO:0000256" key="2">
    <source>
        <dbReference type="SAM" id="SignalP"/>
    </source>
</evidence>
<dbReference type="EMBL" id="PKUN01000031">
    <property type="protein sequence ID" value="PLX59576.1"/>
    <property type="molecule type" value="Genomic_DNA"/>
</dbReference>
<feature type="chain" id="PRO_5014885550" description="Peptidoglycan binding-like domain-containing protein" evidence="2">
    <location>
        <begin position="31"/>
        <end position="487"/>
    </location>
</feature>
<accession>A0A2N6CR83</accession>
<dbReference type="AlphaFoldDB" id="A0A2N6CR83"/>
<dbReference type="Gene3D" id="2.60.120.1440">
    <property type="match status" value="1"/>
</dbReference>
<dbReference type="InterPro" id="IPR002477">
    <property type="entry name" value="Peptidoglycan-bd-like"/>
</dbReference>
<dbReference type="Pfam" id="PF01471">
    <property type="entry name" value="PG_binding_1"/>
    <property type="match status" value="1"/>
</dbReference>